<evidence type="ECO:0000313" key="1">
    <source>
        <dbReference type="Proteomes" id="UP000887564"/>
    </source>
</evidence>
<proteinExistence type="predicted"/>
<accession>A0A914RVG4</accession>
<dbReference type="AlphaFoldDB" id="A0A914RVG4"/>
<dbReference type="WBParaSite" id="PEQ_0000598901-mRNA-1">
    <property type="protein sequence ID" value="PEQ_0000598901-mRNA-1"/>
    <property type="gene ID" value="PEQ_0000598901"/>
</dbReference>
<keyword evidence="1" id="KW-1185">Reference proteome</keyword>
<dbReference type="Proteomes" id="UP000887564">
    <property type="component" value="Unplaced"/>
</dbReference>
<name>A0A914RVG4_PAREQ</name>
<reference evidence="2" key="1">
    <citation type="submission" date="2022-11" db="UniProtKB">
        <authorList>
            <consortium name="WormBaseParasite"/>
        </authorList>
    </citation>
    <scope>IDENTIFICATION</scope>
</reference>
<evidence type="ECO:0000313" key="2">
    <source>
        <dbReference type="WBParaSite" id="PEQ_0000598901-mRNA-1"/>
    </source>
</evidence>
<protein>
    <submittedName>
        <fullName evidence="2">Ovule protein</fullName>
    </submittedName>
</protein>
<sequence>STDHFQLFQQSKFSTECRNTTFTVIIRFFSAHIKHLLTEKCISLRTTHSQYICAKCPNFPIVKSSVLTGREHTKVEN</sequence>
<organism evidence="1 2">
    <name type="scientific">Parascaris equorum</name>
    <name type="common">Equine roundworm</name>
    <dbReference type="NCBI Taxonomy" id="6256"/>
    <lineage>
        <taxon>Eukaryota</taxon>
        <taxon>Metazoa</taxon>
        <taxon>Ecdysozoa</taxon>
        <taxon>Nematoda</taxon>
        <taxon>Chromadorea</taxon>
        <taxon>Rhabditida</taxon>
        <taxon>Spirurina</taxon>
        <taxon>Ascaridomorpha</taxon>
        <taxon>Ascaridoidea</taxon>
        <taxon>Ascarididae</taxon>
        <taxon>Parascaris</taxon>
    </lineage>
</organism>